<gene>
    <name evidence="5" type="ORF">POM88_001379</name>
</gene>
<evidence type="ECO:0000256" key="2">
    <source>
        <dbReference type="ARBA" id="ARBA00022490"/>
    </source>
</evidence>
<comment type="caution">
    <text evidence="5">The sequence shown here is derived from an EMBL/GenBank/DDBJ whole genome shotgun (WGS) entry which is preliminary data.</text>
</comment>
<sequence length="199" mass="23083">MVCIPKDLSQTRKEVMEEFEGSSRKRKLEVSQPDETLGRPYKERNLMKPKFDIKKSLREAPLPLEWQRCLDIKSGQLYFYNTRTHKRTYSDPRISAEPPSDSSCMSLDLQLNLNYGSVGKKYDEDDRGSSKSSKLSDDRLVDLHGDNYTSSLKRYPSWLTIEGDQREMVTAVCKKCHMLVIMCKSYPTCPNCKFLHPQN</sequence>
<evidence type="ECO:0000256" key="3">
    <source>
        <dbReference type="SAM" id="MobiDB-lite"/>
    </source>
</evidence>
<dbReference type="InterPro" id="IPR001202">
    <property type="entry name" value="WW_dom"/>
</dbReference>
<evidence type="ECO:0000313" key="5">
    <source>
        <dbReference type="EMBL" id="KAK1401774.1"/>
    </source>
</evidence>
<dbReference type="AlphaFoldDB" id="A0AAD8JE19"/>
<dbReference type="InterPro" id="IPR051105">
    <property type="entry name" value="WWC/KIBRA_Hippo_Reg"/>
</dbReference>
<dbReference type="Proteomes" id="UP001237642">
    <property type="component" value="Unassembled WGS sequence"/>
</dbReference>
<reference evidence="5" key="2">
    <citation type="submission" date="2023-05" db="EMBL/GenBank/DDBJ databases">
        <authorList>
            <person name="Schelkunov M.I."/>
        </authorList>
    </citation>
    <scope>NUCLEOTIDE SEQUENCE</scope>
    <source>
        <strain evidence="5">Hsosn_3</strain>
        <tissue evidence="5">Leaf</tissue>
    </source>
</reference>
<comment type="subcellular location">
    <subcellularLocation>
        <location evidence="1">Cytoplasm</location>
    </subcellularLocation>
</comment>
<reference evidence="5" key="1">
    <citation type="submission" date="2023-02" db="EMBL/GenBank/DDBJ databases">
        <title>Genome of toxic invasive species Heracleum sosnowskyi carries increased number of genes despite the absence of recent whole-genome duplications.</title>
        <authorList>
            <person name="Schelkunov M."/>
            <person name="Shtratnikova V."/>
            <person name="Makarenko M."/>
            <person name="Klepikova A."/>
            <person name="Omelchenko D."/>
            <person name="Novikova G."/>
            <person name="Obukhova E."/>
            <person name="Bogdanov V."/>
            <person name="Penin A."/>
            <person name="Logacheva M."/>
        </authorList>
    </citation>
    <scope>NUCLEOTIDE SEQUENCE</scope>
    <source>
        <strain evidence="5">Hsosn_3</strain>
        <tissue evidence="5">Leaf</tissue>
    </source>
</reference>
<keyword evidence="6" id="KW-1185">Reference proteome</keyword>
<organism evidence="5 6">
    <name type="scientific">Heracleum sosnowskyi</name>
    <dbReference type="NCBI Taxonomy" id="360622"/>
    <lineage>
        <taxon>Eukaryota</taxon>
        <taxon>Viridiplantae</taxon>
        <taxon>Streptophyta</taxon>
        <taxon>Embryophyta</taxon>
        <taxon>Tracheophyta</taxon>
        <taxon>Spermatophyta</taxon>
        <taxon>Magnoliopsida</taxon>
        <taxon>eudicotyledons</taxon>
        <taxon>Gunneridae</taxon>
        <taxon>Pentapetalae</taxon>
        <taxon>asterids</taxon>
        <taxon>campanulids</taxon>
        <taxon>Apiales</taxon>
        <taxon>Apiaceae</taxon>
        <taxon>Apioideae</taxon>
        <taxon>apioid superclade</taxon>
        <taxon>Tordylieae</taxon>
        <taxon>Tordyliinae</taxon>
        <taxon>Heracleum</taxon>
    </lineage>
</organism>
<dbReference type="Gene3D" id="2.20.70.10">
    <property type="match status" value="1"/>
</dbReference>
<feature type="region of interest" description="Disordered" evidence="3">
    <location>
        <begin position="16"/>
        <end position="43"/>
    </location>
</feature>
<protein>
    <submittedName>
        <fullName evidence="5">WW domain-containing protein</fullName>
    </submittedName>
</protein>
<keyword evidence="2" id="KW-0963">Cytoplasm</keyword>
<dbReference type="SMART" id="SM00456">
    <property type="entry name" value="WW"/>
    <property type="match status" value="1"/>
</dbReference>
<dbReference type="CDD" id="cd00201">
    <property type="entry name" value="WW"/>
    <property type="match status" value="1"/>
</dbReference>
<dbReference type="PANTHER" id="PTHR14791:SF42">
    <property type="entry name" value="F16L1.2 PROTEIN"/>
    <property type="match status" value="1"/>
</dbReference>
<dbReference type="PANTHER" id="PTHR14791">
    <property type="entry name" value="BOMB/KIRA PROTEINS"/>
    <property type="match status" value="1"/>
</dbReference>
<dbReference type="InterPro" id="IPR036020">
    <property type="entry name" value="WW_dom_sf"/>
</dbReference>
<accession>A0AAD8JE19</accession>
<evidence type="ECO:0000313" key="6">
    <source>
        <dbReference type="Proteomes" id="UP001237642"/>
    </source>
</evidence>
<dbReference type="GO" id="GO:0005737">
    <property type="term" value="C:cytoplasm"/>
    <property type="evidence" value="ECO:0007669"/>
    <property type="project" value="UniProtKB-SubCell"/>
</dbReference>
<dbReference type="PROSITE" id="PS50020">
    <property type="entry name" value="WW_DOMAIN_2"/>
    <property type="match status" value="1"/>
</dbReference>
<name>A0AAD8JE19_9APIA</name>
<proteinExistence type="predicted"/>
<dbReference type="SUPFAM" id="SSF51045">
    <property type="entry name" value="WW domain"/>
    <property type="match status" value="1"/>
</dbReference>
<feature type="domain" description="WW" evidence="4">
    <location>
        <begin position="60"/>
        <end position="94"/>
    </location>
</feature>
<evidence type="ECO:0000259" key="4">
    <source>
        <dbReference type="PROSITE" id="PS50020"/>
    </source>
</evidence>
<evidence type="ECO:0000256" key="1">
    <source>
        <dbReference type="ARBA" id="ARBA00004496"/>
    </source>
</evidence>
<dbReference type="EMBL" id="JAUIZM010000001">
    <property type="protein sequence ID" value="KAK1401774.1"/>
    <property type="molecule type" value="Genomic_DNA"/>
</dbReference>